<proteinExistence type="predicted"/>
<dbReference type="InParanoid" id="A0A2V0NWI9"/>
<accession>A0A2V0NWI9</accession>
<organism evidence="2 3">
    <name type="scientific">Raphidocelis subcapitata</name>
    <dbReference type="NCBI Taxonomy" id="307507"/>
    <lineage>
        <taxon>Eukaryota</taxon>
        <taxon>Viridiplantae</taxon>
        <taxon>Chlorophyta</taxon>
        <taxon>core chlorophytes</taxon>
        <taxon>Chlorophyceae</taxon>
        <taxon>CS clade</taxon>
        <taxon>Sphaeropleales</taxon>
        <taxon>Selenastraceae</taxon>
        <taxon>Raphidocelis</taxon>
    </lineage>
</organism>
<evidence type="ECO:0008006" key="4">
    <source>
        <dbReference type="Google" id="ProtNLM"/>
    </source>
</evidence>
<name>A0A2V0NWI9_9CHLO</name>
<evidence type="ECO:0000313" key="2">
    <source>
        <dbReference type="EMBL" id="GBF91991.1"/>
    </source>
</evidence>
<keyword evidence="1" id="KW-0732">Signal</keyword>
<evidence type="ECO:0000313" key="3">
    <source>
        <dbReference type="Proteomes" id="UP000247498"/>
    </source>
</evidence>
<gene>
    <name evidence="2" type="ORF">Rsub_04715</name>
</gene>
<feature type="chain" id="PRO_5015875043" description="Folate receptor-like domain-containing protein" evidence="1">
    <location>
        <begin position="24"/>
        <end position="361"/>
    </location>
</feature>
<dbReference type="AlphaFoldDB" id="A0A2V0NWI9"/>
<comment type="caution">
    <text evidence="2">The sequence shown here is derived from an EMBL/GenBank/DDBJ whole genome shotgun (WGS) entry which is preliminary data.</text>
</comment>
<dbReference type="EMBL" id="BDRX01000028">
    <property type="protein sequence ID" value="GBF91991.1"/>
    <property type="molecule type" value="Genomic_DNA"/>
</dbReference>
<protein>
    <recommendedName>
        <fullName evidence="4">Folate receptor-like domain-containing protein</fullName>
    </recommendedName>
</protein>
<feature type="signal peptide" evidence="1">
    <location>
        <begin position="1"/>
        <end position="23"/>
    </location>
</feature>
<reference evidence="2 3" key="1">
    <citation type="journal article" date="2018" name="Sci. Rep.">
        <title>Raphidocelis subcapitata (=Pseudokirchneriella subcapitata) provides an insight into genome evolution and environmental adaptations in the Sphaeropleales.</title>
        <authorList>
            <person name="Suzuki S."/>
            <person name="Yamaguchi H."/>
            <person name="Nakajima N."/>
            <person name="Kawachi M."/>
        </authorList>
    </citation>
    <scope>NUCLEOTIDE SEQUENCE [LARGE SCALE GENOMIC DNA]</scope>
    <source>
        <strain evidence="2 3">NIES-35</strain>
    </source>
</reference>
<evidence type="ECO:0000256" key="1">
    <source>
        <dbReference type="SAM" id="SignalP"/>
    </source>
</evidence>
<keyword evidence="3" id="KW-1185">Reference proteome</keyword>
<sequence length="361" mass="35285">MARDRRAPLALLLVAALAVCAPALRGAAAVTAAAATSTAAAVNLTALINSTQCEWDASAQSCGLSGAYMINAFVNSTSNTFAAAVLMASAAKLACGLLAADANCTANANCVPAACAASPRFAAATKSSMMCPGYVAVSYLPCKWAGDSTACAAAGSKCVWSGASCAHQSFLALDPATRAEVSEQLASFHPDVFGNCTAFTAYSAYVTACGATGDAVDQDQCADRDASCAWRFNACIPTSLALAAGAFGANASSPAAAAAKECWFKTVAPACAEAGRDGGPVRVAAALVAAVAAGDFELVDAPEEGGPAGEGGMFESGLLNESAGNVSVAQRGGGGAARRGALCAALLAALAGAAAAPLLAG</sequence>
<dbReference type="Proteomes" id="UP000247498">
    <property type="component" value="Unassembled WGS sequence"/>
</dbReference>